<dbReference type="InterPro" id="IPR025857">
    <property type="entry name" value="MacB_PCD"/>
</dbReference>
<feature type="transmembrane region" description="Helical" evidence="7">
    <location>
        <begin position="298"/>
        <end position="328"/>
    </location>
</feature>
<dbReference type="Pfam" id="PF02687">
    <property type="entry name" value="FtsX"/>
    <property type="match status" value="1"/>
</dbReference>
<dbReference type="EMBL" id="CP043315">
    <property type="protein sequence ID" value="QEK37873.1"/>
    <property type="molecule type" value="Genomic_DNA"/>
</dbReference>
<dbReference type="KEGG" id="cip:FZC35_00540"/>
<feature type="domain" description="ABC3 transporter permease C-terminal" evidence="8">
    <location>
        <begin position="257"/>
        <end position="383"/>
    </location>
</feature>
<feature type="transmembrane region" description="Helical" evidence="7">
    <location>
        <begin position="358"/>
        <end position="382"/>
    </location>
</feature>
<feature type="transmembrane region" description="Helical" evidence="7">
    <location>
        <begin position="253"/>
        <end position="278"/>
    </location>
</feature>
<evidence type="ECO:0000256" key="3">
    <source>
        <dbReference type="ARBA" id="ARBA00022475"/>
    </source>
</evidence>
<evidence type="ECO:0000313" key="10">
    <source>
        <dbReference type="EMBL" id="QEK37873.1"/>
    </source>
</evidence>
<feature type="domain" description="MacB-like periplasmic core" evidence="9">
    <location>
        <begin position="22"/>
        <end position="224"/>
    </location>
</feature>
<evidence type="ECO:0000256" key="6">
    <source>
        <dbReference type="ARBA" id="ARBA00023136"/>
    </source>
</evidence>
<dbReference type="OrthoDB" id="9808461at2"/>
<keyword evidence="6 7" id="KW-0472">Membrane</keyword>
<keyword evidence="5 7" id="KW-1133">Transmembrane helix</keyword>
<keyword evidence="11" id="KW-1185">Reference proteome</keyword>
<comment type="similarity">
    <text evidence="2">Belongs to the ABC-4 integral membrane protein family. LolC/E subfamily.</text>
</comment>
<protein>
    <submittedName>
        <fullName evidence="10">ABC transporter permease</fullName>
    </submittedName>
</protein>
<sequence length="395" mass="44854">MIILALKYFFLSLRTQKKVIWTTIASIGIGIGTLITSISIMNGFQNSILERILHIYGHMDVYSNNLDSKIHLIKNKDWYKRHIHVNEKQGILSSNNETQGVKIIGISKEDCDYIIQDKWVKKSDAKSSAPIIVIGDKLAENFQLSANSNAKLLIPHGVLSNRISIKDLDVKVGSVFRLGFHSFDKNVVFVIGNTLDKYSLGFEQKQYMFYTNNPEKIDDIQKDLYDLSGKSYSIWTWKDTNPSLKQMFSMQNIILAVFIGMFILCCMMQSTNSLWILISERIQDISLLKAFGASNFQIFSLFAYLGLFISLGSILFGLIFGLTLVSLFPKLYNIIHKSYGQTMIHEESFGFSEFIPKVLISDLVIISTISFVIMMLILMNIARQSNKVDIIKGIS</sequence>
<keyword evidence="4 7" id="KW-0812">Transmembrane</keyword>
<comment type="subcellular location">
    <subcellularLocation>
        <location evidence="1">Cell membrane</location>
        <topology evidence="1">Multi-pass membrane protein</topology>
    </subcellularLocation>
</comment>
<reference evidence="10 11" key="1">
    <citation type="submission" date="2019-08" db="EMBL/GenBank/DDBJ databases">
        <title>Highly reduced genomes of protist endosymbionts show evolutionary convergence.</title>
        <authorList>
            <person name="George E."/>
            <person name="Husnik F."/>
            <person name="Tashyreva D."/>
            <person name="Prokopchuk G."/>
            <person name="Horak A."/>
            <person name="Kwong W.K."/>
            <person name="Lukes J."/>
            <person name="Keeling P.J."/>
        </authorList>
    </citation>
    <scope>NUCLEOTIDE SEQUENCE [LARGE SCALE GENOMIC DNA]</scope>
    <source>
        <strain evidence="10">1605</strain>
    </source>
</reference>
<evidence type="ECO:0000259" key="9">
    <source>
        <dbReference type="Pfam" id="PF12704"/>
    </source>
</evidence>
<evidence type="ECO:0000256" key="7">
    <source>
        <dbReference type="SAM" id="Phobius"/>
    </source>
</evidence>
<dbReference type="PANTHER" id="PTHR30489:SF0">
    <property type="entry name" value="LIPOPROTEIN-RELEASING SYSTEM TRANSMEMBRANE PROTEIN LOLE"/>
    <property type="match status" value="1"/>
</dbReference>
<accession>A0A5C0UDZ8</accession>
<dbReference type="Proteomes" id="UP000325155">
    <property type="component" value="Chromosome"/>
</dbReference>
<evidence type="ECO:0000256" key="2">
    <source>
        <dbReference type="ARBA" id="ARBA00005236"/>
    </source>
</evidence>
<name>A0A5C0UDZ8_9PROT</name>
<dbReference type="Pfam" id="PF12704">
    <property type="entry name" value="MacB_PCD"/>
    <property type="match status" value="1"/>
</dbReference>
<dbReference type="AlphaFoldDB" id="A0A5C0UDZ8"/>
<evidence type="ECO:0000256" key="1">
    <source>
        <dbReference type="ARBA" id="ARBA00004651"/>
    </source>
</evidence>
<gene>
    <name evidence="10" type="ORF">FZC35_00540</name>
</gene>
<dbReference type="InterPro" id="IPR051447">
    <property type="entry name" value="Lipoprotein-release_system"/>
</dbReference>
<dbReference type="RefSeq" id="WP_148980720.1">
    <property type="nucleotide sequence ID" value="NZ_CP043315.1"/>
</dbReference>
<dbReference type="GO" id="GO:0098797">
    <property type="term" value="C:plasma membrane protein complex"/>
    <property type="evidence" value="ECO:0007669"/>
    <property type="project" value="TreeGrafter"/>
</dbReference>
<evidence type="ECO:0000259" key="8">
    <source>
        <dbReference type="Pfam" id="PF02687"/>
    </source>
</evidence>
<dbReference type="PANTHER" id="PTHR30489">
    <property type="entry name" value="LIPOPROTEIN-RELEASING SYSTEM TRANSMEMBRANE PROTEIN LOLE"/>
    <property type="match status" value="1"/>
</dbReference>
<dbReference type="InterPro" id="IPR003838">
    <property type="entry name" value="ABC3_permease_C"/>
</dbReference>
<proteinExistence type="inferred from homology"/>
<evidence type="ECO:0000256" key="5">
    <source>
        <dbReference type="ARBA" id="ARBA00022989"/>
    </source>
</evidence>
<keyword evidence="3" id="KW-1003">Cell membrane</keyword>
<evidence type="ECO:0000313" key="11">
    <source>
        <dbReference type="Proteomes" id="UP000325155"/>
    </source>
</evidence>
<feature type="transmembrane region" description="Helical" evidence="7">
    <location>
        <begin position="20"/>
        <end position="41"/>
    </location>
</feature>
<evidence type="ECO:0000256" key="4">
    <source>
        <dbReference type="ARBA" id="ARBA00022692"/>
    </source>
</evidence>
<dbReference type="GO" id="GO:0044874">
    <property type="term" value="P:lipoprotein localization to outer membrane"/>
    <property type="evidence" value="ECO:0007669"/>
    <property type="project" value="TreeGrafter"/>
</dbReference>
<organism evidence="10 11">
    <name type="scientific">Candidatus Cytomitobacter indipagum</name>
    <dbReference type="NCBI Taxonomy" id="2601575"/>
    <lineage>
        <taxon>Bacteria</taxon>
        <taxon>Pseudomonadati</taxon>
        <taxon>Pseudomonadota</taxon>
        <taxon>Alphaproteobacteria</taxon>
        <taxon>Holosporales</taxon>
        <taxon>Holosporaceae</taxon>
        <taxon>Candidatus Cytomitobacter</taxon>
    </lineage>
</organism>